<protein>
    <recommendedName>
        <fullName evidence="6">Sushi domain-containing protein</fullName>
    </recommendedName>
</protein>
<proteinExistence type="predicted"/>
<evidence type="ECO:0000256" key="1">
    <source>
        <dbReference type="ARBA" id="ARBA00022659"/>
    </source>
</evidence>
<dbReference type="FunFam" id="2.10.70.10:FF:000014">
    <property type="entry name" value="Membrane cofactor protein"/>
    <property type="match status" value="1"/>
</dbReference>
<feature type="domain" description="Sushi" evidence="6">
    <location>
        <begin position="220"/>
        <end position="282"/>
    </location>
</feature>
<name>A0A8C9VSQ7_SCLFO</name>
<evidence type="ECO:0000256" key="3">
    <source>
        <dbReference type="ARBA" id="ARBA00022737"/>
    </source>
</evidence>
<comment type="caution">
    <text evidence="5">Lacks conserved residue(s) required for the propagation of feature annotation.</text>
</comment>
<dbReference type="CDD" id="cd00033">
    <property type="entry name" value="CCP"/>
    <property type="match status" value="3"/>
</dbReference>
<dbReference type="AlphaFoldDB" id="A0A8C9VSQ7"/>
<keyword evidence="3" id="KW-0677">Repeat</keyword>
<dbReference type="GeneTree" id="ENSGT00940000163310"/>
<dbReference type="Ensembl" id="ENSSFOT00015048684.1">
    <property type="protein sequence ID" value="ENSSFOP00015064518.1"/>
    <property type="gene ID" value="ENSSFOG00015033167.1"/>
</dbReference>
<keyword evidence="1 5" id="KW-0768">Sushi</keyword>
<reference evidence="7" key="3">
    <citation type="submission" date="2025-09" db="UniProtKB">
        <authorList>
            <consortium name="Ensembl"/>
        </authorList>
    </citation>
    <scope>IDENTIFICATION</scope>
</reference>
<organism evidence="7 8">
    <name type="scientific">Scleropages formosus</name>
    <name type="common">Asian bonytongue</name>
    <name type="synonym">Osteoglossum formosum</name>
    <dbReference type="NCBI Taxonomy" id="113540"/>
    <lineage>
        <taxon>Eukaryota</taxon>
        <taxon>Metazoa</taxon>
        <taxon>Chordata</taxon>
        <taxon>Craniata</taxon>
        <taxon>Vertebrata</taxon>
        <taxon>Euteleostomi</taxon>
        <taxon>Actinopterygii</taxon>
        <taxon>Neopterygii</taxon>
        <taxon>Teleostei</taxon>
        <taxon>Osteoglossocephala</taxon>
        <taxon>Osteoglossomorpha</taxon>
        <taxon>Osteoglossiformes</taxon>
        <taxon>Osteoglossidae</taxon>
        <taxon>Scleropages</taxon>
    </lineage>
</organism>
<feature type="disulfide bond" evidence="5">
    <location>
        <begin position="171"/>
        <end position="198"/>
    </location>
</feature>
<dbReference type="PANTHER" id="PTHR45656">
    <property type="entry name" value="PROTEIN CBR-CLEC-78"/>
    <property type="match status" value="1"/>
</dbReference>
<feature type="domain" description="Sushi" evidence="6">
    <location>
        <begin position="139"/>
        <end position="200"/>
    </location>
</feature>
<feature type="domain" description="Sushi" evidence="6">
    <location>
        <begin position="25"/>
        <end position="86"/>
    </location>
</feature>
<reference evidence="7" key="2">
    <citation type="submission" date="2025-08" db="UniProtKB">
        <authorList>
            <consortium name="Ensembl"/>
        </authorList>
    </citation>
    <scope>IDENTIFICATION</scope>
</reference>
<sequence length="304" mass="33973">TREACFSLAVYKFESSLMMIFCFTGQCSKPQFEGNVVLSSDLQKKEFPEGSIASFQCAMGYTREQGSTKVTCSNGTWSALQLKCQKKSCGSPGEVLHVLWSFSRYYGDPGMYFCRSHEYKTVHWMKNPTDFFPCVHVAQKCKDPPTIKNGRIISIPETEFPQYGDVIEYTCNKGYHLSGNSLIACGINGEYDSQFPQCEGHIIVYGFEMYTAFLLCVSGQPCSKPFFRSNVVLTKADWGKNSFPHGSVTTFECAPGFERKSGSGNINCTAQHWSDLTLECQSNLLFRTGGLICLKETNLVPPLK</sequence>
<dbReference type="InterPro" id="IPR051277">
    <property type="entry name" value="SEZ6_CSMD_C4BPB_Regulators"/>
</dbReference>
<evidence type="ECO:0000259" key="6">
    <source>
        <dbReference type="PROSITE" id="PS50923"/>
    </source>
</evidence>
<keyword evidence="2" id="KW-0732">Signal</keyword>
<dbReference type="Pfam" id="PF00084">
    <property type="entry name" value="Sushi"/>
    <property type="match status" value="3"/>
</dbReference>
<dbReference type="InterPro" id="IPR000436">
    <property type="entry name" value="Sushi_SCR_CCP_dom"/>
</dbReference>
<evidence type="ECO:0000313" key="7">
    <source>
        <dbReference type="Ensembl" id="ENSSFOP00015064518.1"/>
    </source>
</evidence>
<dbReference type="PANTHER" id="PTHR45656:SF15">
    <property type="entry name" value="SUSHI DOMAIN-CONTAINING PROTEIN"/>
    <property type="match status" value="1"/>
</dbReference>
<dbReference type="SUPFAM" id="SSF57535">
    <property type="entry name" value="Complement control module/SCR domain"/>
    <property type="match status" value="3"/>
</dbReference>
<feature type="disulfide bond" evidence="5">
    <location>
        <begin position="253"/>
        <end position="280"/>
    </location>
</feature>
<feature type="disulfide bond" evidence="5">
    <location>
        <begin position="57"/>
        <end position="84"/>
    </location>
</feature>
<evidence type="ECO:0000313" key="8">
    <source>
        <dbReference type="Proteomes" id="UP000694397"/>
    </source>
</evidence>
<dbReference type="Gene3D" id="2.10.70.10">
    <property type="entry name" value="Complement Module, domain 1"/>
    <property type="match status" value="3"/>
</dbReference>
<dbReference type="SMART" id="SM00032">
    <property type="entry name" value="CCP"/>
    <property type="match status" value="3"/>
</dbReference>
<dbReference type="PROSITE" id="PS50923">
    <property type="entry name" value="SUSHI"/>
    <property type="match status" value="3"/>
</dbReference>
<dbReference type="Proteomes" id="UP000694397">
    <property type="component" value="Chromosome 22"/>
</dbReference>
<keyword evidence="8" id="KW-1185">Reference proteome</keyword>
<dbReference type="InterPro" id="IPR035976">
    <property type="entry name" value="Sushi/SCR/CCP_sf"/>
</dbReference>
<dbReference type="OrthoDB" id="8961654at2759"/>
<accession>A0A8C9VSQ7</accession>
<evidence type="ECO:0000256" key="5">
    <source>
        <dbReference type="PROSITE-ProRule" id="PRU00302"/>
    </source>
</evidence>
<reference evidence="7 8" key="1">
    <citation type="submission" date="2019-04" db="EMBL/GenBank/DDBJ databases">
        <authorList>
            <consortium name="Wellcome Sanger Institute Data Sharing"/>
        </authorList>
    </citation>
    <scope>NUCLEOTIDE SEQUENCE [LARGE SCALE GENOMIC DNA]</scope>
</reference>
<evidence type="ECO:0000256" key="4">
    <source>
        <dbReference type="ARBA" id="ARBA00023157"/>
    </source>
</evidence>
<evidence type="ECO:0000256" key="2">
    <source>
        <dbReference type="ARBA" id="ARBA00022729"/>
    </source>
</evidence>
<keyword evidence="4 5" id="KW-1015">Disulfide bond</keyword>